<evidence type="ECO:0000313" key="2">
    <source>
        <dbReference type="Proteomes" id="UP000199630"/>
    </source>
</evidence>
<evidence type="ECO:0000313" key="1">
    <source>
        <dbReference type="EMBL" id="SFJ72680.1"/>
    </source>
</evidence>
<dbReference type="EMBL" id="FORH01000005">
    <property type="protein sequence ID" value="SFJ72680.1"/>
    <property type="molecule type" value="Genomic_DNA"/>
</dbReference>
<dbReference type="STRING" id="588602.SAMN04487991_2822"/>
<dbReference type="AlphaFoldDB" id="A0A1I3TPY8"/>
<keyword evidence="2" id="KW-1185">Reference proteome</keyword>
<dbReference type="OrthoDB" id="5540942at2"/>
<reference evidence="2" key="1">
    <citation type="submission" date="2016-10" db="EMBL/GenBank/DDBJ databases">
        <authorList>
            <person name="Varghese N."/>
            <person name="Submissions S."/>
        </authorList>
    </citation>
    <scope>NUCLEOTIDE SEQUENCE [LARGE SCALE GENOMIC DNA]</scope>
    <source>
        <strain evidence="2">DSM 26471</strain>
    </source>
</reference>
<name>A0A1I3TPY8_9RHOB</name>
<proteinExistence type="predicted"/>
<gene>
    <name evidence="1" type="ORF">SAMN04487991_2822</name>
</gene>
<dbReference type="Proteomes" id="UP000199630">
    <property type="component" value="Unassembled WGS sequence"/>
</dbReference>
<organism evidence="1 2">
    <name type="scientific">Celeribacter neptunius</name>
    <dbReference type="NCBI Taxonomy" id="588602"/>
    <lineage>
        <taxon>Bacteria</taxon>
        <taxon>Pseudomonadati</taxon>
        <taxon>Pseudomonadota</taxon>
        <taxon>Alphaproteobacteria</taxon>
        <taxon>Rhodobacterales</taxon>
        <taxon>Roseobacteraceae</taxon>
        <taxon>Celeribacter</taxon>
    </lineage>
</organism>
<accession>A0A1I3TPY8</accession>
<protein>
    <submittedName>
        <fullName evidence="1">Uncharacterized protein</fullName>
    </submittedName>
</protein>
<dbReference type="RefSeq" id="WP_143093105.1">
    <property type="nucleotide sequence ID" value="NZ_FORH01000005.1"/>
</dbReference>
<sequence length="160" mass="17757">MWARIRRVISAGVLVGTLVGVLGLPMPVLAQDWHEPARGTAERARLMNAMRPLVEWHLGAPVEFVVHELRATSDHAFAIVSPQRPGGGEIDIDTTPMVRDLGDDPWYFKEVGGLDFIALMIREGDQWGIVEYSIGATDVWFGAQPFCREFPAILADYCPN</sequence>